<proteinExistence type="predicted"/>
<evidence type="ECO:0000313" key="2">
    <source>
        <dbReference type="Proteomes" id="UP000008988"/>
    </source>
</evidence>
<dbReference type="EMBL" id="ABSV01000267">
    <property type="protein sequence ID" value="EDZ73496.1"/>
    <property type="molecule type" value="Genomic_DNA"/>
</dbReference>
<dbReference type="Proteomes" id="UP000008988">
    <property type="component" value="Unassembled WGS sequence"/>
</dbReference>
<name>B5VEZ8_YEAS6</name>
<accession>B5VEZ8</accession>
<evidence type="ECO:0000313" key="1">
    <source>
        <dbReference type="EMBL" id="EDZ73496.1"/>
    </source>
</evidence>
<gene>
    <name evidence="1" type="ORF">AWRI1631_31130</name>
</gene>
<reference evidence="1 2" key="1">
    <citation type="journal article" date="2008" name="FEMS Yeast Res.">
        <title>Comparative genome analysis of a Saccharomyces cerevisiae wine strain.</title>
        <authorList>
            <person name="Borneman A.R."/>
            <person name="Forgan A.H."/>
            <person name="Pretorius I.S."/>
            <person name="Chambers P.J."/>
        </authorList>
    </citation>
    <scope>NUCLEOTIDE SEQUENCE [LARGE SCALE GENOMIC DNA]</scope>
    <source>
        <strain evidence="1 2">AWRI1631</strain>
    </source>
</reference>
<dbReference type="AlphaFoldDB" id="B5VEZ8"/>
<comment type="caution">
    <text evidence="1">The sequence shown here is derived from an EMBL/GenBank/DDBJ whole genome shotgun (WGS) entry which is preliminary data.</text>
</comment>
<organism evidence="1 2">
    <name type="scientific">Saccharomyces cerevisiae (strain AWRI1631)</name>
    <name type="common">Baker's yeast</name>
    <dbReference type="NCBI Taxonomy" id="545124"/>
    <lineage>
        <taxon>Eukaryota</taxon>
        <taxon>Fungi</taxon>
        <taxon>Dikarya</taxon>
        <taxon>Ascomycota</taxon>
        <taxon>Saccharomycotina</taxon>
        <taxon>Saccharomycetes</taxon>
        <taxon>Saccharomycetales</taxon>
        <taxon>Saccharomycetaceae</taxon>
        <taxon>Saccharomyces</taxon>
    </lineage>
</organism>
<protein>
    <submittedName>
        <fullName evidence="1">Uncharacterized protein</fullName>
    </submittedName>
</protein>
<sequence length="36" mass="4446">MLPKTSLYLVKLFQHLTWRSLLCLIQWPLRKQLQHL</sequence>